<evidence type="ECO:0000313" key="3">
    <source>
        <dbReference type="Proteomes" id="UP000026962"/>
    </source>
</evidence>
<evidence type="ECO:0000256" key="1">
    <source>
        <dbReference type="SAM" id="MobiDB-lite"/>
    </source>
</evidence>
<sequence>MIFRITPSSGSELSQILSSEVDEK</sequence>
<feature type="compositionally biased region" description="Low complexity" evidence="1">
    <location>
        <begin position="8"/>
        <end position="24"/>
    </location>
</feature>
<protein>
    <submittedName>
        <fullName evidence="2">Uncharacterized protein</fullName>
    </submittedName>
</protein>
<dbReference type="AlphaFoldDB" id="A0A0E0LDJ9"/>
<reference evidence="2" key="1">
    <citation type="submission" date="2015-04" db="UniProtKB">
        <authorList>
            <consortium name="EnsemblPlants"/>
        </authorList>
    </citation>
    <scope>IDENTIFICATION</scope>
</reference>
<dbReference type="Proteomes" id="UP000026962">
    <property type="component" value="Chromosome 6"/>
</dbReference>
<evidence type="ECO:0000313" key="2">
    <source>
        <dbReference type="EnsemblPlants" id="OPUNC06G19200.2"/>
    </source>
</evidence>
<accession>A0A0E0LDJ9</accession>
<feature type="region of interest" description="Disordered" evidence="1">
    <location>
        <begin position="1"/>
        <end position="24"/>
    </location>
</feature>
<name>A0A0E0LDJ9_ORYPU</name>
<dbReference type="EnsemblPlants" id="OPUNC06G19200.2">
    <property type="protein sequence ID" value="OPUNC06G19200.2"/>
    <property type="gene ID" value="OPUNC06G19200"/>
</dbReference>
<dbReference type="HOGENOM" id="CLU_3421675_0_0_1"/>
<organism evidence="2">
    <name type="scientific">Oryza punctata</name>
    <name type="common">Red rice</name>
    <dbReference type="NCBI Taxonomy" id="4537"/>
    <lineage>
        <taxon>Eukaryota</taxon>
        <taxon>Viridiplantae</taxon>
        <taxon>Streptophyta</taxon>
        <taxon>Embryophyta</taxon>
        <taxon>Tracheophyta</taxon>
        <taxon>Spermatophyta</taxon>
        <taxon>Magnoliopsida</taxon>
        <taxon>Liliopsida</taxon>
        <taxon>Poales</taxon>
        <taxon>Poaceae</taxon>
        <taxon>BOP clade</taxon>
        <taxon>Oryzoideae</taxon>
        <taxon>Oryzeae</taxon>
        <taxon>Oryzinae</taxon>
        <taxon>Oryza</taxon>
    </lineage>
</organism>
<reference evidence="2" key="2">
    <citation type="submission" date="2018-05" db="EMBL/GenBank/DDBJ databases">
        <title>OpunRS2 (Oryza punctata Reference Sequence Version 2).</title>
        <authorList>
            <person name="Zhang J."/>
            <person name="Kudrna D."/>
            <person name="Lee S."/>
            <person name="Talag J."/>
            <person name="Welchert J."/>
            <person name="Wing R.A."/>
        </authorList>
    </citation>
    <scope>NUCLEOTIDE SEQUENCE [LARGE SCALE GENOMIC DNA]</scope>
</reference>
<proteinExistence type="predicted"/>
<dbReference type="Gramene" id="OPUNC06G19200.2">
    <property type="protein sequence ID" value="OPUNC06G19200.2"/>
    <property type="gene ID" value="OPUNC06G19200"/>
</dbReference>
<keyword evidence="3" id="KW-1185">Reference proteome</keyword>